<protein>
    <submittedName>
        <fullName evidence="3">Uncharacterized protein</fullName>
    </submittedName>
</protein>
<gene>
    <name evidence="3" type="ORF">MKK02DRAFT_42558</name>
</gene>
<keyword evidence="4" id="KW-1185">Reference proteome</keyword>
<feature type="region of interest" description="Disordered" evidence="1">
    <location>
        <begin position="338"/>
        <end position="370"/>
    </location>
</feature>
<keyword evidence="2" id="KW-1133">Transmembrane helix</keyword>
<keyword evidence="2" id="KW-0812">Transmembrane</keyword>
<dbReference type="InterPro" id="IPR052786">
    <property type="entry name" value="Spore_wall_assembly"/>
</dbReference>
<sequence length="370" mass="41242">MPSEFLHIPPAYTLVGLYRLCTDASIRGPVFDKVKHATVRGLVVGAIYAAGSWGILRWVVKTFIVGGPGKFFGLGGATSRKVAGAVSASGRGGVWVGLGSWGVDVDLILYTHLLILLPQLSQILRFFVYKNLKLARSRAYALTVSSRRKSGDWWSQGYIEEWQQPPTAARGETGKGSHREKQARWVSWLLWWPTQLVLRHYLLIPLSPTLPLIVPFVTSFLRSITTAEYLHQPYFEVKRMDQGEVWRWVEERKWAYRAFGFAASFLESIPIIGLFLSISNRVGAAMWAFDLEKRQHLFAHSVLKPLPPSMVGLWGTGSIHDVDVDIQKAEAEIERKWAERGGGDIDQPAGSVELKGPGMGSAQTGRESLL</sequence>
<evidence type="ECO:0000313" key="4">
    <source>
        <dbReference type="Proteomes" id="UP001164286"/>
    </source>
</evidence>
<comment type="caution">
    <text evidence="3">The sequence shown here is derived from an EMBL/GenBank/DDBJ whole genome shotgun (WGS) entry which is preliminary data.</text>
</comment>
<feature type="compositionally biased region" description="Polar residues" evidence="1">
    <location>
        <begin position="361"/>
        <end position="370"/>
    </location>
</feature>
<dbReference type="PANTHER" id="PTHR34292:SF2">
    <property type="entry name" value="OUTER SPORE WALL PROTEIN LDS1"/>
    <property type="match status" value="1"/>
</dbReference>
<dbReference type="GeneID" id="77731252"/>
<evidence type="ECO:0000256" key="2">
    <source>
        <dbReference type="SAM" id="Phobius"/>
    </source>
</evidence>
<organism evidence="3 4">
    <name type="scientific">Dioszegia hungarica</name>
    <dbReference type="NCBI Taxonomy" id="4972"/>
    <lineage>
        <taxon>Eukaryota</taxon>
        <taxon>Fungi</taxon>
        <taxon>Dikarya</taxon>
        <taxon>Basidiomycota</taxon>
        <taxon>Agaricomycotina</taxon>
        <taxon>Tremellomycetes</taxon>
        <taxon>Tremellales</taxon>
        <taxon>Bulleribasidiaceae</taxon>
        <taxon>Dioszegia</taxon>
    </lineage>
</organism>
<feature type="transmembrane region" description="Helical" evidence="2">
    <location>
        <begin position="254"/>
        <end position="276"/>
    </location>
</feature>
<accession>A0AA38HG45</accession>
<proteinExistence type="predicted"/>
<reference evidence="3" key="1">
    <citation type="journal article" date="2022" name="G3 (Bethesda)">
        <title>High quality genome of the basidiomycete yeast Dioszegia hungarica PDD-24b-2 isolated from cloud water.</title>
        <authorList>
            <person name="Jarrige D."/>
            <person name="Haridas S."/>
            <person name="Bleykasten-Grosshans C."/>
            <person name="Joly M."/>
            <person name="Nadalig T."/>
            <person name="Sancelme M."/>
            <person name="Vuilleumier S."/>
            <person name="Grigoriev I.V."/>
            <person name="Amato P."/>
            <person name="Bringel F."/>
        </authorList>
    </citation>
    <scope>NUCLEOTIDE SEQUENCE</scope>
    <source>
        <strain evidence="3">PDD-24b-2</strain>
    </source>
</reference>
<dbReference type="PANTHER" id="PTHR34292">
    <property type="entry name" value="OUTER SPORE WALL PROTEIN LDS1"/>
    <property type="match status" value="1"/>
</dbReference>
<evidence type="ECO:0000256" key="1">
    <source>
        <dbReference type="SAM" id="MobiDB-lite"/>
    </source>
</evidence>
<feature type="transmembrane region" description="Helical" evidence="2">
    <location>
        <begin position="107"/>
        <end position="128"/>
    </location>
</feature>
<dbReference type="AlphaFoldDB" id="A0AA38HG45"/>
<name>A0AA38HG45_9TREE</name>
<keyword evidence="2" id="KW-0472">Membrane</keyword>
<evidence type="ECO:0000313" key="3">
    <source>
        <dbReference type="EMBL" id="KAI9638169.1"/>
    </source>
</evidence>
<dbReference type="Proteomes" id="UP001164286">
    <property type="component" value="Unassembled WGS sequence"/>
</dbReference>
<feature type="transmembrane region" description="Helical" evidence="2">
    <location>
        <begin position="41"/>
        <end position="60"/>
    </location>
</feature>
<dbReference type="RefSeq" id="XP_052947946.1">
    <property type="nucleotide sequence ID" value="XM_053092047.1"/>
</dbReference>
<dbReference type="EMBL" id="JAKWFO010000003">
    <property type="protein sequence ID" value="KAI9638169.1"/>
    <property type="molecule type" value="Genomic_DNA"/>
</dbReference>